<dbReference type="GeneID" id="140014397"/>
<evidence type="ECO:0000313" key="11">
    <source>
        <dbReference type="Proteomes" id="UP001652660"/>
    </source>
</evidence>
<keyword evidence="5" id="KW-0256">Endoplasmic reticulum</keyword>
<protein>
    <submittedName>
        <fullName evidence="12">Uncharacterized protein</fullName>
    </submittedName>
</protein>
<keyword evidence="7 10" id="KW-0175">Coiled coil</keyword>
<evidence type="ECO:0000313" key="12">
    <source>
        <dbReference type="RefSeq" id="XP_071921331.1"/>
    </source>
</evidence>
<sequence>MFEHLTRPPALPHFTSQKIYQQPGMVLLTVDEKVKNKEDLIQVKSQAGRNIAKKLQKREFDRRHIREQLRMLLLSHKDFMPNKRDAIRYLQGALDEYNHVDELQKQIKSLSHGLRSGRNTLLEEKQILRQIKCAQEQKEKFCADLEAKNWSHWHLPEVLNSKESVKSHFNRLYNELEGGIKQQTAYYSKAARLGKKLSAVERDISSLQKKLEKLECKREKMYEHLQQLRSSVQNPS</sequence>
<dbReference type="PANTHER" id="PTHR32219">
    <property type="entry name" value="RNA-BINDING PROTEIN YLMH-RELATED"/>
    <property type="match status" value="1"/>
</dbReference>
<reference evidence="12" key="1">
    <citation type="submission" date="2025-08" db="UniProtKB">
        <authorList>
            <consortium name="RefSeq"/>
        </authorList>
    </citation>
    <scope>IDENTIFICATION</scope>
    <source>
        <tissue evidence="12">Leaves</tissue>
    </source>
</reference>
<evidence type="ECO:0000256" key="9">
    <source>
        <dbReference type="ARBA" id="ARBA00038080"/>
    </source>
</evidence>
<comment type="similarity">
    <text evidence="9">Belongs to the plant Proton pump-interactor protein family.</text>
</comment>
<keyword evidence="8" id="KW-0472">Membrane</keyword>
<evidence type="ECO:0000256" key="7">
    <source>
        <dbReference type="ARBA" id="ARBA00023054"/>
    </source>
</evidence>
<keyword evidence="6" id="KW-1133">Transmembrane helix</keyword>
<evidence type="ECO:0000256" key="10">
    <source>
        <dbReference type="SAM" id="Coils"/>
    </source>
</evidence>
<evidence type="ECO:0000256" key="4">
    <source>
        <dbReference type="ARBA" id="ARBA00022692"/>
    </source>
</evidence>
<evidence type="ECO:0000256" key="1">
    <source>
        <dbReference type="ARBA" id="ARBA00004162"/>
    </source>
</evidence>
<evidence type="ECO:0000256" key="2">
    <source>
        <dbReference type="ARBA" id="ARBA00004389"/>
    </source>
</evidence>
<dbReference type="PANTHER" id="PTHR32219:SF15">
    <property type="match status" value="1"/>
</dbReference>
<gene>
    <name evidence="12" type="primary">LOC140014397</name>
</gene>
<evidence type="ECO:0000256" key="3">
    <source>
        <dbReference type="ARBA" id="ARBA00022475"/>
    </source>
</evidence>
<evidence type="ECO:0000256" key="8">
    <source>
        <dbReference type="ARBA" id="ARBA00023136"/>
    </source>
</evidence>
<comment type="subcellular location">
    <subcellularLocation>
        <location evidence="1">Cell membrane</location>
        <topology evidence="1">Single-pass membrane protein</topology>
    </subcellularLocation>
    <subcellularLocation>
        <location evidence="2">Endoplasmic reticulum membrane</location>
        <topology evidence="2">Single-pass membrane protein</topology>
    </subcellularLocation>
</comment>
<accession>A0ABM4VP70</accession>
<name>A0ABM4VP70_COFAR</name>
<evidence type="ECO:0000256" key="5">
    <source>
        <dbReference type="ARBA" id="ARBA00022824"/>
    </source>
</evidence>
<keyword evidence="4" id="KW-0812">Transmembrane</keyword>
<dbReference type="Gene3D" id="1.20.5.340">
    <property type="match status" value="1"/>
</dbReference>
<keyword evidence="11" id="KW-1185">Reference proteome</keyword>
<organism evidence="11 12">
    <name type="scientific">Coffea arabica</name>
    <name type="common">Arabian coffee</name>
    <dbReference type="NCBI Taxonomy" id="13443"/>
    <lineage>
        <taxon>Eukaryota</taxon>
        <taxon>Viridiplantae</taxon>
        <taxon>Streptophyta</taxon>
        <taxon>Embryophyta</taxon>
        <taxon>Tracheophyta</taxon>
        <taxon>Spermatophyta</taxon>
        <taxon>Magnoliopsida</taxon>
        <taxon>eudicotyledons</taxon>
        <taxon>Gunneridae</taxon>
        <taxon>Pentapetalae</taxon>
        <taxon>asterids</taxon>
        <taxon>lamiids</taxon>
        <taxon>Gentianales</taxon>
        <taxon>Rubiaceae</taxon>
        <taxon>Ixoroideae</taxon>
        <taxon>Gardenieae complex</taxon>
        <taxon>Bertiereae - Coffeeae clade</taxon>
        <taxon>Coffeeae</taxon>
        <taxon>Coffea</taxon>
    </lineage>
</organism>
<dbReference type="InterPro" id="IPR055282">
    <property type="entry name" value="PPI1-4"/>
</dbReference>
<proteinExistence type="inferred from homology"/>
<evidence type="ECO:0000256" key="6">
    <source>
        <dbReference type="ARBA" id="ARBA00022989"/>
    </source>
</evidence>
<dbReference type="RefSeq" id="XP_071921331.1">
    <property type="nucleotide sequence ID" value="XM_072065230.1"/>
</dbReference>
<keyword evidence="3" id="KW-1003">Cell membrane</keyword>
<dbReference type="Proteomes" id="UP001652660">
    <property type="component" value="Chromosome 9c"/>
</dbReference>
<feature type="coiled-coil region" evidence="10">
    <location>
        <begin position="190"/>
        <end position="231"/>
    </location>
</feature>